<evidence type="ECO:0000313" key="3">
    <source>
        <dbReference type="Proteomes" id="UP001525890"/>
    </source>
</evidence>
<keyword evidence="1" id="KW-1133">Transmembrane helix</keyword>
<gene>
    <name evidence="2" type="ORF">NG799_05670</name>
</gene>
<feature type="transmembrane region" description="Helical" evidence="1">
    <location>
        <begin position="20"/>
        <end position="39"/>
    </location>
</feature>
<dbReference type="Gene3D" id="1.25.40.10">
    <property type="entry name" value="Tetratricopeptide repeat domain"/>
    <property type="match status" value="1"/>
</dbReference>
<dbReference type="Proteomes" id="UP001525890">
    <property type="component" value="Unassembled WGS sequence"/>
</dbReference>
<keyword evidence="3" id="KW-1185">Reference proteome</keyword>
<protein>
    <recommendedName>
        <fullName evidence="4">Tetratricopeptide repeat protein</fullName>
    </recommendedName>
</protein>
<name>A0ABT2MM75_9CYAN</name>
<dbReference type="RefSeq" id="WP_368005501.1">
    <property type="nucleotide sequence ID" value="NZ_JAMXFF010000006.1"/>
</dbReference>
<evidence type="ECO:0000313" key="2">
    <source>
        <dbReference type="EMBL" id="MCT7965819.1"/>
    </source>
</evidence>
<keyword evidence="1" id="KW-0812">Transmembrane</keyword>
<evidence type="ECO:0000256" key="1">
    <source>
        <dbReference type="SAM" id="Phobius"/>
    </source>
</evidence>
<dbReference type="InterPro" id="IPR011990">
    <property type="entry name" value="TPR-like_helical_dom_sf"/>
</dbReference>
<reference evidence="2 3" key="1">
    <citation type="journal article" date="2022" name="Front. Microbiol.">
        <title>High genomic differentiation and limited gene flow indicate recent cryptic speciation within the genus Laspinema (cyanobacteria).</title>
        <authorList>
            <person name="Stanojkovic A."/>
            <person name="Skoupy S."/>
            <person name="Skaloud P."/>
            <person name="Dvorak P."/>
        </authorList>
    </citation>
    <scope>NUCLEOTIDE SEQUENCE [LARGE SCALE GENOMIC DNA]</scope>
    <source>
        <strain evidence="2 3">D2a</strain>
    </source>
</reference>
<keyword evidence="1" id="KW-0472">Membrane</keyword>
<accession>A0ABT2MM75</accession>
<sequence length="372" mass="42292">MPKIYYYPPSSSEPPGHSGLWMRYLMAALLGLFCGGMTLRSHFNKQDYKRGYEAYKNGDCPTAIGNFNGVIHRWSPVDAHQLSQRAQTRKTECETYQQAITEKQNGKSVSSLITYNNLLANHPTTELRPLIHQNAAQLFAETAPTQLTELEFCQQLESFRRHEIIPGIGAKLPTFYRDCGDRNQAEGKYSQAVIFYEQFLKAYPDHEIAPSIKEKLIQTLIAEAQQQGAATILQPSASGTTESGYTVLQIQNDSPSRMQLVFSGPEDRIEEIEPCFDCETYFGKGPETCPGLGPIGRYTFPPGDYKILVKSIDEYQVIPYRGDWNLEDSLTYQQCFYIIRDPLRQEPPIDLDAELSKTREQERRSQPSHFGF</sequence>
<comment type="caution">
    <text evidence="2">The sequence shown here is derived from an EMBL/GenBank/DDBJ whole genome shotgun (WGS) entry which is preliminary data.</text>
</comment>
<evidence type="ECO:0008006" key="4">
    <source>
        <dbReference type="Google" id="ProtNLM"/>
    </source>
</evidence>
<proteinExistence type="predicted"/>
<dbReference type="EMBL" id="JAMXFF010000006">
    <property type="protein sequence ID" value="MCT7965819.1"/>
    <property type="molecule type" value="Genomic_DNA"/>
</dbReference>
<organism evidence="2 3">
    <name type="scientific">Laspinema palackyanum D2a</name>
    <dbReference type="NCBI Taxonomy" id="2953684"/>
    <lineage>
        <taxon>Bacteria</taxon>
        <taxon>Bacillati</taxon>
        <taxon>Cyanobacteriota</taxon>
        <taxon>Cyanophyceae</taxon>
        <taxon>Oscillatoriophycideae</taxon>
        <taxon>Oscillatoriales</taxon>
        <taxon>Laspinemataceae</taxon>
        <taxon>Laspinema</taxon>
        <taxon>Laspinema palackyanum</taxon>
    </lineage>
</organism>